<gene>
    <name evidence="4" type="ORF">M0812_03842</name>
</gene>
<feature type="region of interest" description="Disordered" evidence="2">
    <location>
        <begin position="69"/>
        <end position="98"/>
    </location>
</feature>
<dbReference type="InterPro" id="IPR050164">
    <property type="entry name" value="Peptidase_C19"/>
</dbReference>
<keyword evidence="4" id="KW-0378">Hydrolase</keyword>
<dbReference type="PANTHER" id="PTHR24006">
    <property type="entry name" value="UBIQUITIN CARBOXYL-TERMINAL HYDROLASE"/>
    <property type="match status" value="1"/>
</dbReference>
<feature type="compositionally biased region" description="Basic and acidic residues" evidence="2">
    <location>
        <begin position="193"/>
        <end position="212"/>
    </location>
</feature>
<dbReference type="GO" id="GO:0005829">
    <property type="term" value="C:cytosol"/>
    <property type="evidence" value="ECO:0007669"/>
    <property type="project" value="TreeGrafter"/>
</dbReference>
<dbReference type="InterPro" id="IPR001394">
    <property type="entry name" value="Peptidase_C19_UCH"/>
</dbReference>
<dbReference type="PROSITE" id="PS50235">
    <property type="entry name" value="USP_3"/>
    <property type="match status" value="1"/>
</dbReference>
<evidence type="ECO:0000259" key="3">
    <source>
        <dbReference type="PROSITE" id="PS50235"/>
    </source>
</evidence>
<reference evidence="4" key="1">
    <citation type="submission" date="2022-08" db="EMBL/GenBank/DDBJ databases">
        <title>Novel sulphate-reducing endosymbionts in the free-living metamonad Anaeramoeba.</title>
        <authorList>
            <person name="Jerlstrom-Hultqvist J."/>
            <person name="Cepicka I."/>
            <person name="Gallot-Lavallee L."/>
            <person name="Salas-Leiva D."/>
            <person name="Curtis B.A."/>
            <person name="Zahonova K."/>
            <person name="Pipaliya S."/>
            <person name="Dacks J."/>
            <person name="Roger A.J."/>
        </authorList>
    </citation>
    <scope>NUCLEOTIDE SEQUENCE</scope>
    <source>
        <strain evidence="4">Busselton2</strain>
    </source>
</reference>
<feature type="coiled-coil region" evidence="1">
    <location>
        <begin position="358"/>
        <end position="385"/>
    </location>
</feature>
<dbReference type="AlphaFoldDB" id="A0AAV8AIP7"/>
<proteinExistence type="predicted"/>
<dbReference type="GO" id="GO:0004843">
    <property type="term" value="F:cysteine-type deubiquitinase activity"/>
    <property type="evidence" value="ECO:0007669"/>
    <property type="project" value="InterPro"/>
</dbReference>
<sequence>MTEQTNTIQPETRKDSSFIGLTNYNVSCYSNSLFQAYFMLPVFRRWVINSTTLKTTILEEQNEVLDSILTDKTNEKKEEQQNKKENENEKEKKETTQIGSGVEIEFEHKNKIDKENKNFYPDNIPEKKLKLMKELRYLFSSLLISNKSFVDATQVGAIVLEFAGKKMLPGMEQDLDEFNTKFLEMLDLKPETVKDEQETGKGKQKKKDKDKNTNNNKKVALQMAGFQNKNCKKSFVEQMFFGIMNIYHFRADGKGNQNPKPKPQSFFGIKLPIEKEDFYGCMESYCNSKCQKKFDGSKEMVDAIQQYRIERIPPILVFMLGRVVYDKTNLKAQKINKKFTFDKEIYMDKYLAKNIDLLKKKKQIESDLKNKLAQFQKELDDLQNWDKTNNSITQYIDVAMNYLSENSQSESEIHQLLTQEKESLYEHTNNLKSKIQKIKSQIEHLYDDLKQEKYRIHSIIIHFGDPNRGHYYSYVFDEKNQRWLDFNDRKVTEIDEETVLKKSYGDSKESVNAYCLIYVDSKFYSETHEDISNHINLIPNTIKKLIKKDNKEFEKSKMKTKLKKFGNELNQRFQNAKNQMKKLYPSTPIRLYSKKDYFLMNGNYSYAKYLIANQLYSQEYKNVDLNCKNPSIFNEQIRKQCLNDQLFQNNQIDKYELEYSNYLNKLRILSSGLKNFHKNNNVNALKIFAYLTDMIDFEILKNQKNNMNNNNNNSSEKIEKNQIMQNLFEAVLLYLKVVIEKIFKQTTSLINSKNRASNLQNSSEELKIHLKNNLLACKIAILIYQIEEKNHWIDQLVGNIEHPTIEIMLKEWKKAIPLTKKNEEIHKISSQIEDILARKVLITKEEIPLPSTEIIYIFLNLEKDLKKYLEKVKLSNRNEIMRIQHYDSIN</sequence>
<feature type="compositionally biased region" description="Basic and acidic residues" evidence="2">
    <location>
        <begin position="72"/>
        <end position="95"/>
    </location>
</feature>
<feature type="domain" description="USP" evidence="3">
    <location>
        <begin position="19"/>
        <end position="521"/>
    </location>
</feature>
<dbReference type="Proteomes" id="UP001146793">
    <property type="component" value="Unassembled WGS sequence"/>
</dbReference>
<dbReference type="InterPro" id="IPR028889">
    <property type="entry name" value="USP"/>
</dbReference>
<dbReference type="GO" id="GO:0016579">
    <property type="term" value="P:protein deubiquitination"/>
    <property type="evidence" value="ECO:0007669"/>
    <property type="project" value="InterPro"/>
</dbReference>
<evidence type="ECO:0000313" key="4">
    <source>
        <dbReference type="EMBL" id="KAJ3452079.1"/>
    </source>
</evidence>
<dbReference type="InterPro" id="IPR038765">
    <property type="entry name" value="Papain-like_cys_pep_sf"/>
</dbReference>
<evidence type="ECO:0000313" key="5">
    <source>
        <dbReference type="Proteomes" id="UP001146793"/>
    </source>
</evidence>
<comment type="caution">
    <text evidence="4">The sequence shown here is derived from an EMBL/GenBank/DDBJ whole genome shotgun (WGS) entry which is preliminary data.</text>
</comment>
<organism evidence="4 5">
    <name type="scientific">Anaeramoeba flamelloides</name>
    <dbReference type="NCBI Taxonomy" id="1746091"/>
    <lineage>
        <taxon>Eukaryota</taxon>
        <taxon>Metamonada</taxon>
        <taxon>Anaeramoebidae</taxon>
        <taxon>Anaeramoeba</taxon>
    </lineage>
</organism>
<dbReference type="Gene3D" id="3.90.70.10">
    <property type="entry name" value="Cysteine proteinases"/>
    <property type="match status" value="1"/>
</dbReference>
<dbReference type="PANTHER" id="PTHR24006:SF944">
    <property type="entry name" value="UBIQUITIN CARBOXYL-TERMINAL HYDROLASE"/>
    <property type="match status" value="1"/>
</dbReference>
<accession>A0AAV8AIP7</accession>
<dbReference type="SUPFAM" id="SSF54001">
    <property type="entry name" value="Cysteine proteinases"/>
    <property type="match status" value="1"/>
</dbReference>
<name>A0AAV8AIP7_9EUKA</name>
<dbReference type="EMBL" id="JANTQA010000008">
    <property type="protein sequence ID" value="KAJ3452079.1"/>
    <property type="molecule type" value="Genomic_DNA"/>
</dbReference>
<dbReference type="Pfam" id="PF00443">
    <property type="entry name" value="UCH"/>
    <property type="match status" value="1"/>
</dbReference>
<keyword evidence="1" id="KW-0175">Coiled coil</keyword>
<protein>
    <submittedName>
        <fullName evidence="4">Ubiquitin carboxyl-terminal hydrolase</fullName>
    </submittedName>
</protein>
<dbReference type="GO" id="GO:0005634">
    <property type="term" value="C:nucleus"/>
    <property type="evidence" value="ECO:0007669"/>
    <property type="project" value="TreeGrafter"/>
</dbReference>
<evidence type="ECO:0000256" key="1">
    <source>
        <dbReference type="SAM" id="Coils"/>
    </source>
</evidence>
<feature type="region of interest" description="Disordered" evidence="2">
    <location>
        <begin position="193"/>
        <end position="214"/>
    </location>
</feature>
<evidence type="ECO:0000256" key="2">
    <source>
        <dbReference type="SAM" id="MobiDB-lite"/>
    </source>
</evidence>